<sequence length="218" mass="23793">MSDTEAGARVGLPCPSCSPAEPTVHEVLSPGGQATVRCTECDHTHKAEIPEEETVSVTIVVSQDGDSFTTAMDVPAEGDVATGEEFVVDTDDALMQVRITGIELGPENRVEEADITDVETLWTRAVDNVAVPVTLHPKDGDADQTRSLRVNVPGDYEFTVGETTEFGDEEFTVEGLQIREDAPEYRHEKLDHAGDLAYAKDLKRVYARDETLTAWSAW</sequence>
<dbReference type="EMBL" id="LIST01000001">
    <property type="protein sequence ID" value="KOX98158.1"/>
    <property type="molecule type" value="Genomic_DNA"/>
</dbReference>
<dbReference type="PATRIC" id="fig|1705389.3.peg.1214"/>
<protein>
    <recommendedName>
        <fullName evidence="3">Zinc finger protein</fullName>
    </recommendedName>
</protein>
<dbReference type="PANTHER" id="PTHR42195">
    <property type="entry name" value="UCP015877 FAMILY PROTEIN"/>
    <property type="match status" value="1"/>
</dbReference>
<accession>A0A0M9ATS8</accession>
<dbReference type="Pfam" id="PF19769">
    <property type="entry name" value="CPxCG_zf"/>
    <property type="match status" value="1"/>
</dbReference>
<proteinExistence type="predicted"/>
<comment type="caution">
    <text evidence="1">The sequence shown here is derived from an EMBL/GenBank/DDBJ whole genome shotgun (WGS) entry which is preliminary data.</text>
</comment>
<dbReference type="RefSeq" id="WP_053770842.1">
    <property type="nucleotide sequence ID" value="NZ_LIST01000001.1"/>
</dbReference>
<reference evidence="1 2" key="1">
    <citation type="submission" date="2015-08" db="EMBL/GenBank/DDBJ databases">
        <title>Genomes of Isolates from Cabo Rojo, PR.</title>
        <authorList>
            <person name="Sanchez-Nieves R.L."/>
            <person name="Montalvo-Rodriguez R."/>
        </authorList>
    </citation>
    <scope>NUCLEOTIDE SEQUENCE [LARGE SCALE GENOMIC DNA]</scope>
    <source>
        <strain evidence="1 2">5</strain>
    </source>
</reference>
<keyword evidence="2" id="KW-1185">Reference proteome</keyword>
<evidence type="ECO:0000313" key="1">
    <source>
        <dbReference type="EMBL" id="KOX98158.1"/>
    </source>
</evidence>
<dbReference type="STRING" id="1765655.AMR74_04500"/>
<organism evidence="1 2">
    <name type="scientific">Halorubrum tropicale</name>
    <dbReference type="NCBI Taxonomy" id="1765655"/>
    <lineage>
        <taxon>Archaea</taxon>
        <taxon>Methanobacteriati</taxon>
        <taxon>Methanobacteriota</taxon>
        <taxon>Stenosarchaea group</taxon>
        <taxon>Halobacteria</taxon>
        <taxon>Halobacteriales</taxon>
        <taxon>Haloferacaceae</taxon>
        <taxon>Halorubrum</taxon>
    </lineage>
</organism>
<dbReference type="PIRSF" id="PIRSF015877">
    <property type="entry name" value="UCP015877"/>
    <property type="match status" value="1"/>
</dbReference>
<evidence type="ECO:0000313" key="2">
    <source>
        <dbReference type="Proteomes" id="UP000037747"/>
    </source>
</evidence>
<gene>
    <name evidence="1" type="ORF">AMR74_04500</name>
</gene>
<dbReference type="InterPro" id="IPR012041">
    <property type="entry name" value="Znf_CPxCG-like"/>
</dbReference>
<dbReference type="OrthoDB" id="23364at2157"/>
<evidence type="ECO:0008006" key="3">
    <source>
        <dbReference type="Google" id="ProtNLM"/>
    </source>
</evidence>
<name>A0A0M9ATS8_9EURY</name>
<dbReference type="AlphaFoldDB" id="A0A0M9ATS8"/>
<dbReference type="Proteomes" id="UP000037747">
    <property type="component" value="Unassembled WGS sequence"/>
</dbReference>
<dbReference type="PANTHER" id="PTHR42195:SF1">
    <property type="entry name" value="ZINC FINGER PROTEIN"/>
    <property type="match status" value="1"/>
</dbReference>